<dbReference type="PANTHER" id="PTHR11830">
    <property type="entry name" value="40S RIBOSOMAL PROTEIN S3A"/>
    <property type="match status" value="1"/>
</dbReference>
<reference evidence="16 17" key="2">
    <citation type="submission" date="2018-11" db="EMBL/GenBank/DDBJ databases">
        <authorList>
            <consortium name="Pathogen Informatics"/>
        </authorList>
    </citation>
    <scope>NUCLEOTIDE SEQUENCE [LARGE SCALE GENOMIC DNA]</scope>
</reference>
<protein>
    <recommendedName>
        <fullName evidence="5">ubiquitinyl hydrolase 1</fullName>
        <ecNumber evidence="5">3.4.19.12</ecNumber>
    </recommendedName>
</protein>
<keyword evidence="9" id="KW-0479">Metal-binding</keyword>
<keyword evidence="13" id="KW-0862">Zinc</keyword>
<dbReference type="SUPFAM" id="SSF74924">
    <property type="entry name" value="Cap-Gly domain"/>
    <property type="match status" value="1"/>
</dbReference>
<dbReference type="GO" id="GO:0016579">
    <property type="term" value="P:protein deubiquitination"/>
    <property type="evidence" value="ECO:0007669"/>
    <property type="project" value="InterPro"/>
</dbReference>
<dbReference type="InterPro" id="IPR028889">
    <property type="entry name" value="USP"/>
</dbReference>
<dbReference type="InterPro" id="IPR036859">
    <property type="entry name" value="CAP-Gly_dom_sf"/>
</dbReference>
<dbReference type="EMBL" id="UYRR01031526">
    <property type="protein sequence ID" value="VDK50766.1"/>
    <property type="molecule type" value="Genomic_DNA"/>
</dbReference>
<evidence type="ECO:0000256" key="2">
    <source>
        <dbReference type="ARBA" id="ARBA00004300"/>
    </source>
</evidence>
<accession>A0A0M3K0T6</accession>
<evidence type="ECO:0000256" key="3">
    <source>
        <dbReference type="ARBA" id="ARBA00004556"/>
    </source>
</evidence>
<dbReference type="Proteomes" id="UP000267096">
    <property type="component" value="Unassembled WGS sequence"/>
</dbReference>
<reference evidence="18" key="1">
    <citation type="submission" date="2017-02" db="UniProtKB">
        <authorList>
            <consortium name="WormBaseParasite"/>
        </authorList>
    </citation>
    <scope>IDENTIFICATION</scope>
</reference>
<dbReference type="Gene3D" id="3.90.70.10">
    <property type="entry name" value="Cysteine proteinases"/>
    <property type="match status" value="1"/>
</dbReference>
<dbReference type="Pfam" id="PF00443">
    <property type="entry name" value="UCH"/>
    <property type="match status" value="1"/>
</dbReference>
<dbReference type="GO" id="GO:0004843">
    <property type="term" value="F:cysteine-type deubiquitinase activity"/>
    <property type="evidence" value="ECO:0007669"/>
    <property type="project" value="UniProtKB-EC"/>
</dbReference>
<dbReference type="InterPro" id="IPR001394">
    <property type="entry name" value="Peptidase_C19_UCH"/>
</dbReference>
<proteinExistence type="inferred from homology"/>
<evidence type="ECO:0000256" key="7">
    <source>
        <dbReference type="ARBA" id="ARBA00022553"/>
    </source>
</evidence>
<dbReference type="GO" id="GO:0005813">
    <property type="term" value="C:centrosome"/>
    <property type="evidence" value="ECO:0007669"/>
    <property type="project" value="UniProtKB-SubCell"/>
</dbReference>
<comment type="subcellular location">
    <subcellularLocation>
        <location evidence="2">Cytoplasm</location>
        <location evidence="2">Cytoskeleton</location>
        <location evidence="2">Microtubule organizing center</location>
        <location evidence="2">Centrosome</location>
    </subcellularLocation>
    <subcellularLocation>
        <location evidence="3">Cytoplasm</location>
        <location evidence="3">Perinuclear region</location>
    </subcellularLocation>
</comment>
<feature type="region of interest" description="Disordered" evidence="14">
    <location>
        <begin position="631"/>
        <end position="656"/>
    </location>
</feature>
<dbReference type="GO" id="GO:0048471">
    <property type="term" value="C:perinuclear region of cytoplasm"/>
    <property type="evidence" value="ECO:0007669"/>
    <property type="project" value="UniProtKB-SubCell"/>
</dbReference>
<evidence type="ECO:0000256" key="5">
    <source>
        <dbReference type="ARBA" id="ARBA00012759"/>
    </source>
</evidence>
<keyword evidence="11" id="KW-0378">Hydrolase</keyword>
<evidence type="ECO:0000256" key="11">
    <source>
        <dbReference type="ARBA" id="ARBA00022801"/>
    </source>
</evidence>
<dbReference type="SMART" id="SM01052">
    <property type="entry name" value="CAP_GLY"/>
    <property type="match status" value="1"/>
</dbReference>
<evidence type="ECO:0000256" key="12">
    <source>
        <dbReference type="ARBA" id="ARBA00022807"/>
    </source>
</evidence>
<name>A0A0M3K0T6_ANISI</name>
<dbReference type="InterPro" id="IPR000938">
    <property type="entry name" value="CAP-Gly_domain"/>
</dbReference>
<dbReference type="InterPro" id="IPR038765">
    <property type="entry name" value="Papain-like_cys_pep_sf"/>
</dbReference>
<organism evidence="18">
    <name type="scientific">Anisakis simplex</name>
    <name type="common">Herring worm</name>
    <dbReference type="NCBI Taxonomy" id="6269"/>
    <lineage>
        <taxon>Eukaryota</taxon>
        <taxon>Metazoa</taxon>
        <taxon>Ecdysozoa</taxon>
        <taxon>Nematoda</taxon>
        <taxon>Chromadorea</taxon>
        <taxon>Rhabditida</taxon>
        <taxon>Spirurina</taxon>
        <taxon>Ascaridomorpha</taxon>
        <taxon>Ascaridoidea</taxon>
        <taxon>Anisakidae</taxon>
        <taxon>Anisakis</taxon>
        <taxon>Anisakis simplex complex</taxon>
    </lineage>
</organism>
<dbReference type="GO" id="GO:0046872">
    <property type="term" value="F:metal ion binding"/>
    <property type="evidence" value="ECO:0007669"/>
    <property type="project" value="UniProtKB-KW"/>
</dbReference>
<evidence type="ECO:0000256" key="8">
    <source>
        <dbReference type="ARBA" id="ARBA00022670"/>
    </source>
</evidence>
<evidence type="ECO:0000313" key="17">
    <source>
        <dbReference type="Proteomes" id="UP000267096"/>
    </source>
</evidence>
<dbReference type="OrthoDB" id="6287070at2759"/>
<evidence type="ECO:0000256" key="4">
    <source>
        <dbReference type="ARBA" id="ARBA00009085"/>
    </source>
</evidence>
<sequence>MLEASILLAIRDNDIRYDFHRDSSRFAFVDQLQKGDRVLVEVGSLRVVDDLSLLLTRKVMQFKIMETSPDDWPGVGYNRRRMYVPGWIEWIGEAYPHEGTKFGVRLQCLYLSMPNCCGLCNGDRIVWFDRDAIPRHGTVKWTGRLKGHSNIYVGVDFDEEIGGGTGRYQGLELFRTALNHAGLLPLSACMKESDMPADNAINSPPPLSPFGCSDNKSSDHQTDIRNRSDDYDSIRISNDAPLKYFGVDYDNTPININNNNINDVSQPQFTVGKIVRLLQLFFFFFMNSCWVFAGSCVDVDYRNERRFGVVKWIGYLSDVDERNNVKSVAVEIEGSIPNGWPLDIDLESSFNSLTKMYDHSSGPVTIVPISSLQPDNRFATPIVSDNINDDNCDPHLNGSKFGTLDGGVELNPCQPTRNIESLIGRMKGIQGYRNSCYLDATLYAMFAQSSAFDSILESRDTITDHSRRELVRILATEIVYPLRKFHFVRADHIYKLRQLLEKLLPEMSGLTSDEKDPEEVLIALFDKVLQVKPFLQLRNINDGSTDPAYICPLITEDLWSGEQRLLITVQSIVERSLFASNIQFAKDPKVLILQLPRYGRQKVFDKIIPQQELDITHLVFDSHLGYDHQPQPIKRSSSYNSNANRSSQNPNADQRHATLTSSITSTLTSSLTTRRSSIIPSRKLQLSAVLCIEMSHYVTFIRTNTLNKWLMFDSMADRVGLSDGYNVPEVYVVLKVKQCNKMSQWLSESGIAKIRSSLEKDSRLPTEVESDMQMNRFISDCYVCIYTYDEQQQQSDKKIDPMALAARLFAKNQFDA</sequence>
<comment type="similarity">
    <text evidence="4">Belongs to the peptidase C19 family.</text>
</comment>
<keyword evidence="7" id="KW-0597">Phosphoprotein</keyword>
<evidence type="ECO:0000259" key="15">
    <source>
        <dbReference type="PROSITE" id="PS50235"/>
    </source>
</evidence>
<dbReference type="Gene3D" id="2.30.30.190">
    <property type="entry name" value="CAP Gly-rich-like domain"/>
    <property type="match status" value="1"/>
</dbReference>
<evidence type="ECO:0000313" key="16">
    <source>
        <dbReference type="EMBL" id="VDK50766.1"/>
    </source>
</evidence>
<keyword evidence="8" id="KW-0645">Protease</keyword>
<gene>
    <name evidence="16" type="ORF">ASIM_LOCUS13864</name>
</gene>
<dbReference type="WBParaSite" id="ASIM_0001443701-mRNA-1">
    <property type="protein sequence ID" value="ASIM_0001443701-mRNA-1"/>
    <property type="gene ID" value="ASIM_0001443701"/>
</dbReference>
<evidence type="ECO:0000313" key="18">
    <source>
        <dbReference type="WBParaSite" id="ASIM_0001443701-mRNA-1"/>
    </source>
</evidence>
<dbReference type="SUPFAM" id="SSF54001">
    <property type="entry name" value="Cysteine proteinases"/>
    <property type="match status" value="1"/>
</dbReference>
<evidence type="ECO:0000256" key="9">
    <source>
        <dbReference type="ARBA" id="ARBA00022723"/>
    </source>
</evidence>
<comment type="catalytic activity">
    <reaction evidence="1">
        <text>Thiol-dependent hydrolysis of ester, thioester, amide, peptide and isopeptide bonds formed by the C-terminal Gly of ubiquitin (a 76-residue protein attached to proteins as an intracellular targeting signal).</text>
        <dbReference type="EC" id="3.4.19.12"/>
    </reaction>
</comment>
<keyword evidence="10" id="KW-0833">Ubl conjugation pathway</keyword>
<feature type="compositionally biased region" description="Low complexity" evidence="14">
    <location>
        <begin position="636"/>
        <end position="649"/>
    </location>
</feature>
<dbReference type="GO" id="GO:0006508">
    <property type="term" value="P:proteolysis"/>
    <property type="evidence" value="ECO:0007669"/>
    <property type="project" value="UniProtKB-KW"/>
</dbReference>
<keyword evidence="6" id="KW-0963">Cytoplasm</keyword>
<keyword evidence="12" id="KW-0788">Thiol protease</keyword>
<dbReference type="PROSITE" id="PS50235">
    <property type="entry name" value="USP_3"/>
    <property type="match status" value="1"/>
</dbReference>
<dbReference type="AlphaFoldDB" id="A0A0M3K0T6"/>
<evidence type="ECO:0000256" key="1">
    <source>
        <dbReference type="ARBA" id="ARBA00000707"/>
    </source>
</evidence>
<dbReference type="EC" id="3.4.19.12" evidence="5"/>
<keyword evidence="17" id="KW-1185">Reference proteome</keyword>
<evidence type="ECO:0000256" key="14">
    <source>
        <dbReference type="SAM" id="MobiDB-lite"/>
    </source>
</evidence>
<evidence type="ECO:0000256" key="6">
    <source>
        <dbReference type="ARBA" id="ARBA00022490"/>
    </source>
</evidence>
<dbReference type="Pfam" id="PF01302">
    <property type="entry name" value="CAP_GLY"/>
    <property type="match status" value="1"/>
</dbReference>
<evidence type="ECO:0000256" key="10">
    <source>
        <dbReference type="ARBA" id="ARBA00022786"/>
    </source>
</evidence>
<feature type="domain" description="USP" evidence="15">
    <location>
        <begin position="427"/>
        <end position="738"/>
    </location>
</feature>
<evidence type="ECO:0000256" key="13">
    <source>
        <dbReference type="ARBA" id="ARBA00022833"/>
    </source>
</evidence>